<dbReference type="Gene3D" id="3.40.50.620">
    <property type="entry name" value="HUPs"/>
    <property type="match status" value="1"/>
</dbReference>
<evidence type="ECO:0000259" key="9">
    <source>
        <dbReference type="SMART" id="SM00977"/>
    </source>
</evidence>
<dbReference type="Pfam" id="PF09179">
    <property type="entry name" value="TilS"/>
    <property type="match status" value="1"/>
</dbReference>
<dbReference type="InterPro" id="IPR015262">
    <property type="entry name" value="tRNA_Ile_lys_synt_subst-bd"/>
</dbReference>
<dbReference type="SUPFAM" id="SSF82829">
    <property type="entry name" value="MesJ substrate recognition domain-like"/>
    <property type="match status" value="1"/>
</dbReference>
<dbReference type="SUPFAM" id="SSF52402">
    <property type="entry name" value="Adenine nucleotide alpha hydrolases-like"/>
    <property type="match status" value="1"/>
</dbReference>
<evidence type="ECO:0000256" key="7">
    <source>
        <dbReference type="ARBA" id="ARBA00048539"/>
    </source>
</evidence>
<dbReference type="PANTHER" id="PTHR43033:SF1">
    <property type="entry name" value="TRNA(ILE)-LYSIDINE SYNTHASE-RELATED"/>
    <property type="match status" value="1"/>
</dbReference>
<dbReference type="InterPro" id="IPR012094">
    <property type="entry name" value="tRNA_Ile_lys_synt"/>
</dbReference>
<dbReference type="SUPFAM" id="SSF56037">
    <property type="entry name" value="PheT/TilS domain"/>
    <property type="match status" value="1"/>
</dbReference>
<protein>
    <recommendedName>
        <fullName evidence="8">tRNA(Ile)-lysidine synthase</fullName>
        <ecNumber evidence="8">6.3.4.19</ecNumber>
    </recommendedName>
    <alternativeName>
        <fullName evidence="8">tRNA(Ile)-2-lysyl-cytidine synthase</fullName>
    </alternativeName>
    <alternativeName>
        <fullName evidence="8">tRNA(Ile)-lysidine synthetase</fullName>
    </alternativeName>
</protein>
<evidence type="ECO:0000256" key="4">
    <source>
        <dbReference type="ARBA" id="ARBA00022694"/>
    </source>
</evidence>
<keyword evidence="4 8" id="KW-0819">tRNA processing</keyword>
<keyword evidence="2 8" id="KW-0963">Cytoplasm</keyword>
<evidence type="ECO:0000313" key="11">
    <source>
        <dbReference type="Proteomes" id="UP000627464"/>
    </source>
</evidence>
<dbReference type="SMART" id="SM00977">
    <property type="entry name" value="TilS_C"/>
    <property type="match status" value="1"/>
</dbReference>
<dbReference type="InterPro" id="IPR014729">
    <property type="entry name" value="Rossmann-like_a/b/a_fold"/>
</dbReference>
<evidence type="ECO:0000256" key="2">
    <source>
        <dbReference type="ARBA" id="ARBA00022490"/>
    </source>
</evidence>
<keyword evidence="6 8" id="KW-0067">ATP-binding</keyword>
<comment type="caution">
    <text evidence="10">The sequence shown here is derived from an EMBL/GenBank/DDBJ whole genome shotgun (WGS) entry which is preliminary data.</text>
</comment>
<name>A0ABQ1H7B5_9GAMM</name>
<evidence type="ECO:0000313" key="10">
    <source>
        <dbReference type="EMBL" id="GGA60555.1"/>
    </source>
</evidence>
<dbReference type="Proteomes" id="UP000627464">
    <property type="component" value="Unassembled WGS sequence"/>
</dbReference>
<comment type="subcellular location">
    <subcellularLocation>
        <location evidence="1 8">Cytoplasm</location>
    </subcellularLocation>
</comment>
<dbReference type="Pfam" id="PF01171">
    <property type="entry name" value="ATP_bind_3"/>
    <property type="match status" value="1"/>
</dbReference>
<feature type="domain" description="Lysidine-tRNA(Ile) synthetase C-terminal" evidence="9">
    <location>
        <begin position="371"/>
        <end position="443"/>
    </location>
</feature>
<dbReference type="EC" id="6.3.4.19" evidence="8"/>
<keyword evidence="11" id="KW-1185">Reference proteome</keyword>
<evidence type="ECO:0000256" key="1">
    <source>
        <dbReference type="ARBA" id="ARBA00004496"/>
    </source>
</evidence>
<dbReference type="EMBL" id="BMFZ01000014">
    <property type="protein sequence ID" value="GGA60555.1"/>
    <property type="molecule type" value="Genomic_DNA"/>
</dbReference>
<proteinExistence type="inferred from homology"/>
<dbReference type="NCBIfam" id="NF007942">
    <property type="entry name" value="PRK10660.1"/>
    <property type="match status" value="1"/>
</dbReference>
<comment type="domain">
    <text evidence="8">The N-terminal region contains the highly conserved SGGXDS motif, predicted to be a P-loop motif involved in ATP binding.</text>
</comment>
<evidence type="ECO:0000256" key="3">
    <source>
        <dbReference type="ARBA" id="ARBA00022598"/>
    </source>
</evidence>
<dbReference type="NCBIfam" id="TIGR02433">
    <property type="entry name" value="lysidine_TilS_C"/>
    <property type="match status" value="1"/>
</dbReference>
<dbReference type="Pfam" id="PF11734">
    <property type="entry name" value="TilS_C"/>
    <property type="match status" value="1"/>
</dbReference>
<dbReference type="InterPro" id="IPR012796">
    <property type="entry name" value="Lysidine-tRNA-synth_C"/>
</dbReference>
<dbReference type="CDD" id="cd01992">
    <property type="entry name" value="TilS_N"/>
    <property type="match status" value="1"/>
</dbReference>
<feature type="binding site" evidence="8">
    <location>
        <begin position="29"/>
        <end position="34"/>
    </location>
    <ligand>
        <name>ATP</name>
        <dbReference type="ChEBI" id="CHEBI:30616"/>
    </ligand>
</feature>
<evidence type="ECO:0000256" key="6">
    <source>
        <dbReference type="ARBA" id="ARBA00022840"/>
    </source>
</evidence>
<sequence>MNRNLSQTSVANHLAEQIGDERKLCVALSGGLDSTVLLAALTALRAGPHPDLSLRAIHIHHGLSELAHDWVAHVVAFCRQLQVPLEVVYVNVDAKGKGVEAAARTARYQAFADHLAVGEILLTAQHLNDQCETFLLALKRGSGPAGLSAMAALSGNKGYPLLRPFLSLSRQQLEQFATDAGLKWIEDDSNQDVRFDRNFLRLCILPALYERWPHFPQAVSRSATLCAEQETLLDELLSESLQVLTDDSNGSLDIPAIAAMSVPRRQALLRRWLADQGACMPSRDQLQRIWDEVALSREDAEPQLQLNLLSVRRFRQRLYLLPPMASLKQTVLLWDTASPLTLPDGLGQLQASEVFVQNAESIRLPRDDEQVSVRFQTQGMIEKAGRQHSRQSKKLWQELNIPPWQRERTPLIYYNEQLMAAPGLFITRQALAKTNAPQWQVTWYQPVADNSFKNKDI</sequence>
<dbReference type="RefSeq" id="WP_188475298.1">
    <property type="nucleotide sequence ID" value="NZ_BMFZ01000014.1"/>
</dbReference>
<accession>A0ABQ1H7B5</accession>
<evidence type="ECO:0000256" key="8">
    <source>
        <dbReference type="HAMAP-Rule" id="MF_01161"/>
    </source>
</evidence>
<comment type="catalytic activity">
    <reaction evidence="7 8">
        <text>cytidine(34) in tRNA(Ile2) + L-lysine + ATP = lysidine(34) in tRNA(Ile2) + AMP + diphosphate + H(+)</text>
        <dbReference type="Rhea" id="RHEA:43744"/>
        <dbReference type="Rhea" id="RHEA-COMP:10625"/>
        <dbReference type="Rhea" id="RHEA-COMP:10670"/>
        <dbReference type="ChEBI" id="CHEBI:15378"/>
        <dbReference type="ChEBI" id="CHEBI:30616"/>
        <dbReference type="ChEBI" id="CHEBI:32551"/>
        <dbReference type="ChEBI" id="CHEBI:33019"/>
        <dbReference type="ChEBI" id="CHEBI:82748"/>
        <dbReference type="ChEBI" id="CHEBI:83665"/>
        <dbReference type="ChEBI" id="CHEBI:456215"/>
        <dbReference type="EC" id="6.3.4.19"/>
    </reaction>
</comment>
<organism evidence="10 11">
    <name type="scientific">Hafnia psychrotolerans</name>
    <dbReference type="NCBI Taxonomy" id="1477018"/>
    <lineage>
        <taxon>Bacteria</taxon>
        <taxon>Pseudomonadati</taxon>
        <taxon>Pseudomonadota</taxon>
        <taxon>Gammaproteobacteria</taxon>
        <taxon>Enterobacterales</taxon>
        <taxon>Hafniaceae</taxon>
        <taxon>Hafnia</taxon>
    </lineage>
</organism>
<dbReference type="NCBIfam" id="TIGR02432">
    <property type="entry name" value="lysidine_TilS_N"/>
    <property type="match status" value="1"/>
</dbReference>
<dbReference type="InterPro" id="IPR012795">
    <property type="entry name" value="tRNA_Ile_lys_synt_N"/>
</dbReference>
<dbReference type="PANTHER" id="PTHR43033">
    <property type="entry name" value="TRNA(ILE)-LYSIDINE SYNTHASE-RELATED"/>
    <property type="match status" value="1"/>
</dbReference>
<comment type="function">
    <text evidence="8">Ligates lysine onto the cytidine present at position 34 of the AUA codon-specific tRNA(Ile) that contains the anticodon CAU, in an ATP-dependent manner. Cytidine is converted to lysidine, thus changing the amino acid specificity of the tRNA from methionine to isoleucine.</text>
</comment>
<keyword evidence="3 8" id="KW-0436">Ligase</keyword>
<reference evidence="11" key="1">
    <citation type="journal article" date="2019" name="Int. J. Syst. Evol. Microbiol.">
        <title>The Global Catalogue of Microorganisms (GCM) 10K type strain sequencing project: providing services to taxonomists for standard genome sequencing and annotation.</title>
        <authorList>
            <consortium name="The Broad Institute Genomics Platform"/>
            <consortium name="The Broad Institute Genome Sequencing Center for Infectious Disease"/>
            <person name="Wu L."/>
            <person name="Ma J."/>
        </authorList>
    </citation>
    <scope>NUCLEOTIDE SEQUENCE [LARGE SCALE GENOMIC DNA]</scope>
    <source>
        <strain evidence="11">CGMCC 1.12806</strain>
    </source>
</reference>
<gene>
    <name evidence="8 10" type="primary">tilS</name>
    <name evidence="10" type="ORF">GCM10011328_40010</name>
</gene>
<keyword evidence="5 8" id="KW-0547">Nucleotide-binding</keyword>
<evidence type="ECO:0000256" key="5">
    <source>
        <dbReference type="ARBA" id="ARBA00022741"/>
    </source>
</evidence>
<dbReference type="InterPro" id="IPR011063">
    <property type="entry name" value="TilS/TtcA_N"/>
</dbReference>
<dbReference type="HAMAP" id="MF_01161">
    <property type="entry name" value="tRNA_Ile_lys_synt"/>
    <property type="match status" value="1"/>
</dbReference>
<comment type="similarity">
    <text evidence="8">Belongs to the tRNA(Ile)-lysidine synthase family.</text>
</comment>
<dbReference type="Gene3D" id="1.20.59.20">
    <property type="match status" value="1"/>
</dbReference>